<dbReference type="Gene3D" id="1.10.150.280">
    <property type="entry name" value="AF1531-like domain"/>
    <property type="match status" value="2"/>
</dbReference>
<gene>
    <name evidence="2" type="ORF">GTQ34_11495</name>
</gene>
<keyword evidence="3" id="KW-1185">Reference proteome</keyword>
<sequence>MNKIKSHFKFNKQERSGIFFLLLIICILQGIYYYVKTQPYQKGSNLALNTIAQSKLDSLKNQKQEKTSKVFPFNPNYITDYKGYSLGMSTEQIDRLLAYRQQHKYVNSAKEFQMVTKVSDSLLSIISPFFQFPKWKNRTPSKEYGSFTPNGSEFVKKDLNTASGTELKAIHGVGDVLSRRIVKFRDRLGGFLVNDQLYDVYGLEPEVVQRILIRFEVITIPTIKKINVNEASVMELSALLYINYDLAQQIVAYRTANGSFESLDELKEVENFPENRIGRIKLYLQL</sequence>
<dbReference type="SUPFAM" id="SSF47781">
    <property type="entry name" value="RuvA domain 2-like"/>
    <property type="match status" value="3"/>
</dbReference>
<dbReference type="GO" id="GO:0015627">
    <property type="term" value="C:type II protein secretion system complex"/>
    <property type="evidence" value="ECO:0007669"/>
    <property type="project" value="TreeGrafter"/>
</dbReference>
<dbReference type="GO" id="GO:0015628">
    <property type="term" value="P:protein secretion by the type II secretion system"/>
    <property type="evidence" value="ECO:0007669"/>
    <property type="project" value="TreeGrafter"/>
</dbReference>
<protein>
    <submittedName>
        <fullName evidence="2">Helix-hairpin-helix domain-containing protein</fullName>
    </submittedName>
</protein>
<feature type="transmembrane region" description="Helical" evidence="1">
    <location>
        <begin position="16"/>
        <end position="35"/>
    </location>
</feature>
<keyword evidence="1" id="KW-1133">Transmembrane helix</keyword>
<reference evidence="2" key="1">
    <citation type="submission" date="2020-01" db="EMBL/GenBank/DDBJ databases">
        <title>Muricauda ochracea sp. nov., isolated from a tidal flat of Garorim bay in Korea.</title>
        <authorList>
            <person name="Kim D."/>
            <person name="Yoo Y."/>
            <person name="Kim J.-J."/>
        </authorList>
    </citation>
    <scope>NUCLEOTIDE SEQUENCE</scope>
    <source>
        <strain evidence="2">JGD-17</strain>
    </source>
</reference>
<dbReference type="EMBL" id="JAAABI010000003">
    <property type="protein sequence ID" value="NAY92546.1"/>
    <property type="molecule type" value="Genomic_DNA"/>
</dbReference>
<dbReference type="PANTHER" id="PTHR21180:SF32">
    <property type="entry name" value="ENDONUCLEASE_EXONUCLEASE_PHOSPHATASE FAMILY DOMAIN-CONTAINING PROTEIN 1"/>
    <property type="match status" value="1"/>
</dbReference>
<keyword evidence="1" id="KW-0472">Membrane</keyword>
<comment type="caution">
    <text evidence="2">The sequence shown here is derived from an EMBL/GenBank/DDBJ whole genome shotgun (WGS) entry which is preliminary data.</text>
</comment>
<dbReference type="InterPro" id="IPR051675">
    <property type="entry name" value="Endo/Exo/Phosphatase_dom_1"/>
</dbReference>
<dbReference type="AlphaFoldDB" id="A0A964WXV4"/>
<dbReference type="Pfam" id="PF12836">
    <property type="entry name" value="HHH_3"/>
    <property type="match status" value="2"/>
</dbReference>
<accession>A0A964WXV4</accession>
<organism evidence="2 3">
    <name type="scientific">Flagellimonas ochracea</name>
    <dbReference type="NCBI Taxonomy" id="2696472"/>
    <lineage>
        <taxon>Bacteria</taxon>
        <taxon>Pseudomonadati</taxon>
        <taxon>Bacteroidota</taxon>
        <taxon>Flavobacteriia</taxon>
        <taxon>Flavobacteriales</taxon>
        <taxon>Flavobacteriaceae</taxon>
        <taxon>Flagellimonas</taxon>
    </lineage>
</organism>
<evidence type="ECO:0000256" key="1">
    <source>
        <dbReference type="SAM" id="Phobius"/>
    </source>
</evidence>
<dbReference type="PANTHER" id="PTHR21180">
    <property type="entry name" value="ENDONUCLEASE/EXONUCLEASE/PHOSPHATASE FAMILY DOMAIN-CONTAINING PROTEIN 1"/>
    <property type="match status" value="1"/>
</dbReference>
<proteinExistence type="predicted"/>
<dbReference type="RefSeq" id="WP_166523956.1">
    <property type="nucleotide sequence ID" value="NZ_JAAABI010000003.1"/>
</dbReference>
<dbReference type="Proteomes" id="UP000667650">
    <property type="component" value="Unassembled WGS sequence"/>
</dbReference>
<name>A0A964WXV4_9FLAO</name>
<dbReference type="InterPro" id="IPR010994">
    <property type="entry name" value="RuvA_2-like"/>
</dbReference>
<evidence type="ECO:0000313" key="3">
    <source>
        <dbReference type="Proteomes" id="UP000667650"/>
    </source>
</evidence>
<keyword evidence="1" id="KW-0812">Transmembrane</keyword>
<evidence type="ECO:0000313" key="2">
    <source>
        <dbReference type="EMBL" id="NAY92546.1"/>
    </source>
</evidence>